<dbReference type="GO" id="GO:0004775">
    <property type="term" value="F:succinate-CoA ligase (ADP-forming) activity"/>
    <property type="evidence" value="ECO:0007669"/>
    <property type="project" value="UniProtKB-UniRule"/>
</dbReference>
<comment type="subunit">
    <text evidence="10">Heterotetramer of two alpha and two beta subunits.</text>
</comment>
<dbReference type="InterPro" id="IPR011761">
    <property type="entry name" value="ATP-grasp"/>
</dbReference>
<keyword evidence="5 10" id="KW-0547">Nucleotide-binding</keyword>
<evidence type="ECO:0000256" key="10">
    <source>
        <dbReference type="HAMAP-Rule" id="MF_00558"/>
    </source>
</evidence>
<dbReference type="NCBIfam" id="NF001913">
    <property type="entry name" value="PRK00696.1"/>
    <property type="match status" value="1"/>
</dbReference>
<comment type="pathway">
    <text evidence="10">Carbohydrate metabolism; tricarboxylic acid cycle; succinate from succinyl-CoA (ligase route): step 1/1.</text>
</comment>
<evidence type="ECO:0000256" key="8">
    <source>
        <dbReference type="ARBA" id="ARBA00052241"/>
    </source>
</evidence>
<keyword evidence="6 10" id="KW-0067">ATP-binding</keyword>
<dbReference type="RefSeq" id="WP_167224645.1">
    <property type="nucleotide sequence ID" value="NZ_JAAQPH010000008.1"/>
</dbReference>
<comment type="caution">
    <text evidence="12">The sequence shown here is derived from an EMBL/GenBank/DDBJ whole genome shotgun (WGS) entry which is preliminary data.</text>
</comment>
<feature type="binding site" evidence="10">
    <location>
        <position position="213"/>
    </location>
    <ligand>
        <name>Mg(2+)</name>
        <dbReference type="ChEBI" id="CHEBI:18420"/>
    </ligand>
</feature>
<comment type="cofactor">
    <cofactor evidence="10">
        <name>Mg(2+)</name>
        <dbReference type="ChEBI" id="CHEBI:18420"/>
    </cofactor>
    <text evidence="10">Binds 1 Mg(2+) ion per subunit.</text>
</comment>
<keyword evidence="7 10" id="KW-0460">Magnesium</keyword>
<feature type="binding site" evidence="10">
    <location>
        <position position="199"/>
    </location>
    <ligand>
        <name>Mg(2+)</name>
        <dbReference type="ChEBI" id="CHEBI:18420"/>
    </ligand>
</feature>
<dbReference type="EMBL" id="JAAQPH010000008">
    <property type="protein sequence ID" value="NIA69233.1"/>
    <property type="molecule type" value="Genomic_DNA"/>
</dbReference>
<feature type="binding site" evidence="10">
    <location>
        <begin position="322"/>
        <end position="324"/>
    </location>
    <ligand>
        <name>substrate</name>
        <note>ligand shared with subunit alpha</note>
    </ligand>
</feature>
<comment type="function">
    <text evidence="10">Succinyl-CoA synthetase functions in the citric acid cycle (TCA), coupling the hydrolysis of succinyl-CoA to the synthesis of either ATP or GTP and thus represents the only step of substrate-level phosphorylation in the TCA. The beta subunit provides nucleotide specificity of the enzyme and binds the substrate succinate, while the binding sites for coenzyme A and phosphate are found in the alpha subunit.</text>
</comment>
<dbReference type="PROSITE" id="PS01217">
    <property type="entry name" value="SUCCINYL_COA_LIG_3"/>
    <property type="match status" value="1"/>
</dbReference>
<evidence type="ECO:0000259" key="11">
    <source>
        <dbReference type="PROSITE" id="PS50975"/>
    </source>
</evidence>
<dbReference type="GO" id="GO:0006099">
    <property type="term" value="P:tricarboxylic acid cycle"/>
    <property type="evidence" value="ECO:0007669"/>
    <property type="project" value="UniProtKB-UniRule"/>
</dbReference>
<name>A0A967EXH9_9PROT</name>
<comment type="catalytic activity">
    <reaction evidence="10">
        <text>GTP + succinate + CoA = succinyl-CoA + GDP + phosphate</text>
        <dbReference type="Rhea" id="RHEA:22120"/>
        <dbReference type="ChEBI" id="CHEBI:30031"/>
        <dbReference type="ChEBI" id="CHEBI:37565"/>
        <dbReference type="ChEBI" id="CHEBI:43474"/>
        <dbReference type="ChEBI" id="CHEBI:57287"/>
        <dbReference type="ChEBI" id="CHEBI:57292"/>
        <dbReference type="ChEBI" id="CHEBI:58189"/>
    </reaction>
</comment>
<accession>A0A967EXH9</accession>
<dbReference type="InterPro" id="IPR017866">
    <property type="entry name" value="Succ-CoA_synthase_bsu_CS"/>
</dbReference>
<feature type="binding site" evidence="10">
    <location>
        <position position="264"/>
    </location>
    <ligand>
        <name>substrate</name>
        <note>ligand shared with subunit alpha</note>
    </ligand>
</feature>
<proteinExistence type="inferred from homology"/>
<evidence type="ECO:0000256" key="4">
    <source>
        <dbReference type="ARBA" id="ARBA00022723"/>
    </source>
</evidence>
<feature type="binding site" evidence="10">
    <location>
        <position position="102"/>
    </location>
    <ligand>
        <name>ATP</name>
        <dbReference type="ChEBI" id="CHEBI:30616"/>
    </ligand>
</feature>
<dbReference type="FunFam" id="3.40.50.261:FF:000001">
    <property type="entry name" value="Succinate--CoA ligase [ADP-forming] subunit beta"/>
    <property type="match status" value="1"/>
</dbReference>
<dbReference type="GO" id="GO:0006104">
    <property type="term" value="P:succinyl-CoA metabolic process"/>
    <property type="evidence" value="ECO:0007669"/>
    <property type="project" value="TreeGrafter"/>
</dbReference>
<dbReference type="Pfam" id="PF00549">
    <property type="entry name" value="Ligase_CoA"/>
    <property type="match status" value="1"/>
</dbReference>
<evidence type="ECO:0000256" key="2">
    <source>
        <dbReference type="ARBA" id="ARBA00022532"/>
    </source>
</evidence>
<dbReference type="PIRSF" id="PIRSF001554">
    <property type="entry name" value="SucCS_beta"/>
    <property type="match status" value="1"/>
</dbReference>
<organism evidence="12 13">
    <name type="scientific">Pelagibius litoralis</name>
    <dbReference type="NCBI Taxonomy" id="374515"/>
    <lineage>
        <taxon>Bacteria</taxon>
        <taxon>Pseudomonadati</taxon>
        <taxon>Pseudomonadota</taxon>
        <taxon>Alphaproteobacteria</taxon>
        <taxon>Rhodospirillales</taxon>
        <taxon>Rhodovibrionaceae</taxon>
        <taxon>Pelagibius</taxon>
    </lineage>
</organism>
<dbReference type="Gene3D" id="3.40.50.261">
    <property type="entry name" value="Succinyl-CoA synthetase domains"/>
    <property type="match status" value="1"/>
</dbReference>
<keyword evidence="13" id="KW-1185">Reference proteome</keyword>
<dbReference type="NCBIfam" id="TIGR01016">
    <property type="entry name" value="sucCoAbeta"/>
    <property type="match status" value="1"/>
</dbReference>
<comment type="catalytic activity">
    <reaction evidence="10">
        <text>succinate + ATP + CoA = succinyl-CoA + ADP + phosphate</text>
        <dbReference type="Rhea" id="RHEA:17661"/>
        <dbReference type="ChEBI" id="CHEBI:30031"/>
        <dbReference type="ChEBI" id="CHEBI:30616"/>
        <dbReference type="ChEBI" id="CHEBI:43474"/>
        <dbReference type="ChEBI" id="CHEBI:57287"/>
        <dbReference type="ChEBI" id="CHEBI:57292"/>
        <dbReference type="ChEBI" id="CHEBI:456216"/>
        <dbReference type="EC" id="6.2.1.5"/>
    </reaction>
</comment>
<dbReference type="InterPro" id="IPR016102">
    <property type="entry name" value="Succinyl-CoA_synth-like"/>
</dbReference>
<dbReference type="SUPFAM" id="SSF52210">
    <property type="entry name" value="Succinyl-CoA synthetase domains"/>
    <property type="match status" value="1"/>
</dbReference>
<dbReference type="EC" id="6.2.1.5" evidence="10"/>
<evidence type="ECO:0000313" key="12">
    <source>
        <dbReference type="EMBL" id="NIA69233.1"/>
    </source>
</evidence>
<dbReference type="AlphaFoldDB" id="A0A967EXH9"/>
<comment type="caution">
    <text evidence="10">Lacks conserved residue(s) required for the propagation of feature annotation.</text>
</comment>
<comment type="similarity">
    <text evidence="1 10">Belongs to the succinate/malate CoA ligase beta subunit family.</text>
</comment>
<evidence type="ECO:0000256" key="9">
    <source>
        <dbReference type="ARBA" id="ARBA00060690"/>
    </source>
</evidence>
<feature type="binding site" evidence="10">
    <location>
        <position position="107"/>
    </location>
    <ligand>
        <name>ATP</name>
        <dbReference type="ChEBI" id="CHEBI:30616"/>
    </ligand>
</feature>
<dbReference type="FunFam" id="3.30.470.20:FF:000002">
    <property type="entry name" value="Succinate--CoA ligase [ADP-forming] subunit beta"/>
    <property type="match status" value="1"/>
</dbReference>
<sequence>MNLHEYQAKELLSRYGVPSPKARLVRSVEEAAGAARDLGGASWAVKAQIHAGLRHDAGGVRMVSSPEAARAAAEDLLDRPLVTPQTGPKGKLVRSVYIEQAVGAARELYLAVLVDRSRGRVSLIAAREGGNDIEGRMAAAPGEMLRLVADPEAGLDEAAAGDLAARLGLDGAARGQAVDIMKAIVKAFGDLDASLIEINPLALTNDGQLTALDVKMVLDDNALFRHQDLAVLRDEEELDPTELEAQRFALNYVHLDGNIGVMVNGAGLALATVDLLKQQGGEPADFMDIRPEATRGQVDEGFRLLLRNRKINAILVNIYGGGILRCDTVAEGIAAACKAEGLRVPLIVRAAGTNGELARKILKAQGIPVNFADSIGQAASMVVAAAGREAA</sequence>
<dbReference type="PANTHER" id="PTHR11815">
    <property type="entry name" value="SUCCINYL-COA SYNTHETASE BETA CHAIN"/>
    <property type="match status" value="1"/>
</dbReference>
<dbReference type="SUPFAM" id="SSF56059">
    <property type="entry name" value="Glutathione synthetase ATP-binding domain-like"/>
    <property type="match status" value="1"/>
</dbReference>
<dbReference type="PROSITE" id="PS50975">
    <property type="entry name" value="ATP_GRASP"/>
    <property type="match status" value="1"/>
</dbReference>
<dbReference type="HAMAP" id="MF_00558">
    <property type="entry name" value="Succ_CoA_beta"/>
    <property type="match status" value="1"/>
</dbReference>
<feature type="binding site" evidence="10">
    <location>
        <position position="46"/>
    </location>
    <ligand>
        <name>ATP</name>
        <dbReference type="ChEBI" id="CHEBI:30616"/>
    </ligand>
</feature>
<dbReference type="InterPro" id="IPR005811">
    <property type="entry name" value="SUCC_ACL_C"/>
</dbReference>
<dbReference type="GO" id="GO:0042709">
    <property type="term" value="C:succinate-CoA ligase complex"/>
    <property type="evidence" value="ECO:0007669"/>
    <property type="project" value="TreeGrafter"/>
</dbReference>
<comment type="catalytic activity">
    <reaction evidence="8">
        <text>(S)-malate + ATP + CoA = (S)-malyl-CoA + ADP + phosphate</text>
        <dbReference type="Rhea" id="RHEA:26193"/>
        <dbReference type="ChEBI" id="CHEBI:15589"/>
        <dbReference type="ChEBI" id="CHEBI:30616"/>
        <dbReference type="ChEBI" id="CHEBI:43474"/>
        <dbReference type="ChEBI" id="CHEBI:57287"/>
        <dbReference type="ChEBI" id="CHEBI:57317"/>
        <dbReference type="ChEBI" id="CHEBI:456216"/>
        <dbReference type="EC" id="6.2.1.9"/>
    </reaction>
</comment>
<evidence type="ECO:0000256" key="6">
    <source>
        <dbReference type="ARBA" id="ARBA00022840"/>
    </source>
</evidence>
<keyword evidence="2 10" id="KW-0816">Tricarboxylic acid cycle</keyword>
<dbReference type="Gene3D" id="3.30.1490.20">
    <property type="entry name" value="ATP-grasp fold, A domain"/>
    <property type="match status" value="1"/>
</dbReference>
<protein>
    <recommendedName>
        <fullName evidence="10">Succinate--CoA ligase [ADP-forming] subunit beta</fullName>
        <ecNumber evidence="10">6.2.1.5</ecNumber>
    </recommendedName>
    <alternativeName>
        <fullName evidence="10">Succinyl-CoA synthetase subunit beta</fullName>
        <shortName evidence="10">SCS-beta</shortName>
    </alternativeName>
</protein>
<dbReference type="Gene3D" id="3.30.470.20">
    <property type="entry name" value="ATP-grasp fold, B domain"/>
    <property type="match status" value="1"/>
</dbReference>
<evidence type="ECO:0000256" key="1">
    <source>
        <dbReference type="ARBA" id="ARBA00009182"/>
    </source>
</evidence>
<evidence type="ECO:0000256" key="7">
    <source>
        <dbReference type="ARBA" id="ARBA00022842"/>
    </source>
</evidence>
<dbReference type="FunFam" id="3.30.1490.20:FF:000002">
    <property type="entry name" value="Succinate--CoA ligase [ADP-forming] subunit beta"/>
    <property type="match status" value="1"/>
</dbReference>
<reference evidence="12" key="1">
    <citation type="submission" date="2020-03" db="EMBL/GenBank/DDBJ databases">
        <title>Genome of Pelagibius litoralis DSM 21314T.</title>
        <authorList>
            <person name="Wang G."/>
        </authorList>
    </citation>
    <scope>NUCLEOTIDE SEQUENCE</scope>
    <source>
        <strain evidence="12">DSM 21314</strain>
    </source>
</reference>
<keyword evidence="4 10" id="KW-0479">Metal-binding</keyword>
<dbReference type="PANTHER" id="PTHR11815:SF10">
    <property type="entry name" value="SUCCINATE--COA LIGASE [GDP-FORMING] SUBUNIT BETA, MITOCHONDRIAL"/>
    <property type="match status" value="1"/>
</dbReference>
<gene>
    <name evidence="10 12" type="primary">sucC</name>
    <name evidence="12" type="ORF">HBA54_11590</name>
</gene>
<evidence type="ECO:0000313" key="13">
    <source>
        <dbReference type="Proteomes" id="UP000761264"/>
    </source>
</evidence>
<feature type="binding site" evidence="10">
    <location>
        <position position="99"/>
    </location>
    <ligand>
        <name>ATP</name>
        <dbReference type="ChEBI" id="CHEBI:30616"/>
    </ligand>
</feature>
<dbReference type="Proteomes" id="UP000761264">
    <property type="component" value="Unassembled WGS sequence"/>
</dbReference>
<dbReference type="GO" id="GO:0005829">
    <property type="term" value="C:cytosol"/>
    <property type="evidence" value="ECO:0007669"/>
    <property type="project" value="TreeGrafter"/>
</dbReference>
<keyword evidence="3 10" id="KW-0436">Ligase</keyword>
<dbReference type="InterPro" id="IPR013815">
    <property type="entry name" value="ATP_grasp_subdomain_1"/>
</dbReference>
<evidence type="ECO:0000256" key="5">
    <source>
        <dbReference type="ARBA" id="ARBA00022741"/>
    </source>
</evidence>
<dbReference type="InterPro" id="IPR005809">
    <property type="entry name" value="Succ_CoA_ligase-like_bsu"/>
</dbReference>
<comment type="pathway">
    <text evidence="9">One-carbon metabolism; formaldehyde assimilation via serine pathway.</text>
</comment>
<feature type="domain" description="ATP-grasp" evidence="11">
    <location>
        <begin position="9"/>
        <end position="249"/>
    </location>
</feature>
<dbReference type="GO" id="GO:0050074">
    <property type="term" value="F:malate-CoA ligase activity"/>
    <property type="evidence" value="ECO:0007669"/>
    <property type="project" value="UniProtKB-EC"/>
</dbReference>
<evidence type="ECO:0000256" key="3">
    <source>
        <dbReference type="ARBA" id="ARBA00022598"/>
    </source>
</evidence>
<dbReference type="GO" id="GO:0005524">
    <property type="term" value="F:ATP binding"/>
    <property type="evidence" value="ECO:0007669"/>
    <property type="project" value="UniProtKB-UniRule"/>
</dbReference>
<dbReference type="InterPro" id="IPR013650">
    <property type="entry name" value="ATP-grasp_succ-CoA_synth-type"/>
</dbReference>
<dbReference type="GO" id="GO:0000287">
    <property type="term" value="F:magnesium ion binding"/>
    <property type="evidence" value="ECO:0007669"/>
    <property type="project" value="UniProtKB-UniRule"/>
</dbReference>
<dbReference type="Pfam" id="PF08442">
    <property type="entry name" value="ATP-grasp_2"/>
    <property type="match status" value="1"/>
</dbReference>